<dbReference type="EMBL" id="CM000882">
    <property type="protein sequence ID" value="KQJ96026.1"/>
    <property type="molecule type" value="Genomic_DNA"/>
</dbReference>
<dbReference type="InterPro" id="IPR003892">
    <property type="entry name" value="CUE"/>
</dbReference>
<feature type="coiled-coil region" evidence="1">
    <location>
        <begin position="224"/>
        <end position="251"/>
    </location>
</feature>
<sequence>MSAVVCGKRASSIFEELSNGSGSPPAAKRARFFGSASGPLPAWPRAAADPALVADLSARFPAMSIQFIEKALEESGNDLDSAIKSLLNLQLDPVENIGDHACERPNQIINEVQASVQGLSDGDRVTAPSECAPSSANLMSDGSGWVEYFTNQMATAGNIDEARVRAARALEAFQKDVIARSNAQAPHEIQKENIALKVQLESLIKENTILRKLFTKQHERQKDYDEKNQELQQMKQHIAQYQERIRTLEVNNYALSMHLRQAQQSSSIPGRHHPDVY</sequence>
<gene>
    <name evidence="4" type="primary">LOC100825830</name>
    <name evidence="3" type="ORF">BRADI_3g20490v3</name>
</gene>
<dbReference type="KEGG" id="bdi:100825830"/>
<reference evidence="3" key="2">
    <citation type="submission" date="2017-06" db="EMBL/GenBank/DDBJ databases">
        <title>WGS assembly of Brachypodium distachyon.</title>
        <authorList>
            <consortium name="The International Brachypodium Initiative"/>
            <person name="Lucas S."/>
            <person name="Harmon-Smith M."/>
            <person name="Lail K."/>
            <person name="Tice H."/>
            <person name="Grimwood J."/>
            <person name="Bruce D."/>
            <person name="Barry K."/>
            <person name="Shu S."/>
            <person name="Lindquist E."/>
            <person name="Wang M."/>
            <person name="Pitluck S."/>
            <person name="Vogel J.P."/>
            <person name="Garvin D.F."/>
            <person name="Mockler T.C."/>
            <person name="Schmutz J."/>
            <person name="Rokhsar D."/>
            <person name="Bevan M.W."/>
        </authorList>
    </citation>
    <scope>NUCLEOTIDE SEQUENCE</scope>
    <source>
        <strain evidence="3">Bd21</strain>
    </source>
</reference>
<proteinExistence type="predicted"/>
<evidence type="ECO:0000313" key="4">
    <source>
        <dbReference type="EnsemblPlants" id="KQJ96026"/>
    </source>
</evidence>
<dbReference type="AlphaFoldDB" id="I1I2S3"/>
<dbReference type="PANTHER" id="PTHR31245">
    <property type="entry name" value="UBIQUITIN SYSTEM COMPONENT CUE PROTEIN"/>
    <property type="match status" value="1"/>
</dbReference>
<dbReference type="Proteomes" id="UP000008810">
    <property type="component" value="Chromosome 3"/>
</dbReference>
<dbReference type="SUPFAM" id="SSF46934">
    <property type="entry name" value="UBA-like"/>
    <property type="match status" value="1"/>
</dbReference>
<dbReference type="HOGENOM" id="CLU_057230_1_1_1"/>
<dbReference type="Gene3D" id="1.10.8.10">
    <property type="entry name" value="DNA helicase RuvA subunit, C-terminal domain"/>
    <property type="match status" value="1"/>
</dbReference>
<dbReference type="Pfam" id="PF02845">
    <property type="entry name" value="CUE"/>
    <property type="match status" value="1"/>
</dbReference>
<evidence type="ECO:0000256" key="1">
    <source>
        <dbReference type="SAM" id="Coils"/>
    </source>
</evidence>
<evidence type="ECO:0000259" key="2">
    <source>
        <dbReference type="PROSITE" id="PS51140"/>
    </source>
</evidence>
<name>I1I2S3_BRADI</name>
<dbReference type="OrthoDB" id="440455at2759"/>
<dbReference type="RefSeq" id="XP_003571630.1">
    <property type="nucleotide sequence ID" value="XM_003571582.4"/>
</dbReference>
<protein>
    <recommendedName>
        <fullName evidence="2">CUE domain-containing protein</fullName>
    </recommendedName>
</protein>
<dbReference type="Gramene" id="KQJ96026">
    <property type="protein sequence ID" value="KQJ96026"/>
    <property type="gene ID" value="BRADI_3g20490v3"/>
</dbReference>
<dbReference type="GO" id="GO:0043130">
    <property type="term" value="F:ubiquitin binding"/>
    <property type="evidence" value="ECO:0007669"/>
    <property type="project" value="InterPro"/>
</dbReference>
<dbReference type="OMA" id="PTWPRGV"/>
<evidence type="ECO:0000313" key="3">
    <source>
        <dbReference type="EMBL" id="KQJ96026.1"/>
    </source>
</evidence>
<dbReference type="STRING" id="15368.I1I2S3"/>
<keyword evidence="1" id="KW-0175">Coiled coil</keyword>
<dbReference type="CDD" id="cd14279">
    <property type="entry name" value="CUE"/>
    <property type="match status" value="1"/>
</dbReference>
<dbReference type="PROSITE" id="PS51140">
    <property type="entry name" value="CUE"/>
    <property type="match status" value="1"/>
</dbReference>
<reference evidence="3 4" key="1">
    <citation type="journal article" date="2010" name="Nature">
        <title>Genome sequencing and analysis of the model grass Brachypodium distachyon.</title>
        <authorList>
            <consortium name="International Brachypodium Initiative"/>
        </authorList>
    </citation>
    <scope>NUCLEOTIDE SEQUENCE [LARGE SCALE GENOMIC DNA]</scope>
    <source>
        <strain evidence="3 4">Bd21</strain>
    </source>
</reference>
<evidence type="ECO:0000313" key="5">
    <source>
        <dbReference type="Proteomes" id="UP000008810"/>
    </source>
</evidence>
<dbReference type="PANTHER" id="PTHR31245:SF3">
    <property type="entry name" value="OS08G0313600 PROTEIN"/>
    <property type="match status" value="1"/>
</dbReference>
<organism evidence="4">
    <name type="scientific">Brachypodium distachyon</name>
    <name type="common">Purple false brome</name>
    <name type="synonym">Trachynia distachya</name>
    <dbReference type="NCBI Taxonomy" id="15368"/>
    <lineage>
        <taxon>Eukaryota</taxon>
        <taxon>Viridiplantae</taxon>
        <taxon>Streptophyta</taxon>
        <taxon>Embryophyta</taxon>
        <taxon>Tracheophyta</taxon>
        <taxon>Spermatophyta</taxon>
        <taxon>Magnoliopsida</taxon>
        <taxon>Liliopsida</taxon>
        <taxon>Poales</taxon>
        <taxon>Poaceae</taxon>
        <taxon>BOP clade</taxon>
        <taxon>Pooideae</taxon>
        <taxon>Stipodae</taxon>
        <taxon>Brachypodieae</taxon>
        <taxon>Brachypodium</taxon>
    </lineage>
</organism>
<reference evidence="4" key="3">
    <citation type="submission" date="2018-08" db="UniProtKB">
        <authorList>
            <consortium name="EnsemblPlants"/>
        </authorList>
    </citation>
    <scope>IDENTIFICATION</scope>
    <source>
        <strain evidence="4">cv. Bd21</strain>
    </source>
</reference>
<dbReference type="eggNOG" id="ENOG502QRNX">
    <property type="taxonomic scope" value="Eukaryota"/>
</dbReference>
<accession>I1I2S3</accession>
<dbReference type="EnsemblPlants" id="KQJ96026">
    <property type="protein sequence ID" value="KQJ96026"/>
    <property type="gene ID" value="BRADI_3g20490v3"/>
</dbReference>
<dbReference type="GeneID" id="100825830"/>
<keyword evidence="5" id="KW-1185">Reference proteome</keyword>
<dbReference type="InterPro" id="IPR009060">
    <property type="entry name" value="UBA-like_sf"/>
</dbReference>
<feature type="domain" description="CUE" evidence="2">
    <location>
        <begin position="48"/>
        <end position="91"/>
    </location>
</feature>